<dbReference type="EMBL" id="BMAV01016614">
    <property type="protein sequence ID" value="GFY67554.1"/>
    <property type="molecule type" value="Genomic_DNA"/>
</dbReference>
<dbReference type="AlphaFoldDB" id="A0A8X6Y9Y9"/>
<name>A0A8X6Y9Y9_9ARAC</name>
<proteinExistence type="predicted"/>
<sequence>MKAPLRRHRKAKLETRLQARLDSRISPQSLVLSKQQTLKPTQCRLEPLNIAIALVVSPDVTLVIRHNTNEKNKFEPQVLYNQSSHKFYTTSRATSSIQPVEPQVPYNQSCHKFHTTSEPNFLQPVEPQVLIQQSAKVLYNSRDKFYTTSRATKFYQPVEPQVLTNSRATSSLQPVVPQVPYNQSCHKFLTTSLTSSLTSRCHKFLNPRCKVPYNSRAQGSYKVRATKFLQTVCTSFLQPVCYKSYNQMSKPTTSHVPQAHKSSQLIRQSLPIARTNLSCHKFHNQSCHKLTYNSRATSSGTTSRATSSLQPVVP</sequence>
<feature type="compositionally biased region" description="Low complexity" evidence="1">
    <location>
        <begin position="295"/>
        <end position="308"/>
    </location>
</feature>
<reference evidence="2" key="1">
    <citation type="submission" date="2020-08" db="EMBL/GenBank/DDBJ databases">
        <title>Multicomponent nature underlies the extraordinary mechanical properties of spider dragline silk.</title>
        <authorList>
            <person name="Kono N."/>
            <person name="Nakamura H."/>
            <person name="Mori M."/>
            <person name="Yoshida Y."/>
            <person name="Ohtoshi R."/>
            <person name="Malay A.D."/>
            <person name="Moran D.A.P."/>
            <person name="Tomita M."/>
            <person name="Numata K."/>
            <person name="Arakawa K."/>
        </authorList>
    </citation>
    <scope>NUCLEOTIDE SEQUENCE</scope>
</reference>
<evidence type="ECO:0000256" key="1">
    <source>
        <dbReference type="SAM" id="MobiDB-lite"/>
    </source>
</evidence>
<organism evidence="2 3">
    <name type="scientific">Trichonephila inaurata madagascariensis</name>
    <dbReference type="NCBI Taxonomy" id="2747483"/>
    <lineage>
        <taxon>Eukaryota</taxon>
        <taxon>Metazoa</taxon>
        <taxon>Ecdysozoa</taxon>
        <taxon>Arthropoda</taxon>
        <taxon>Chelicerata</taxon>
        <taxon>Arachnida</taxon>
        <taxon>Araneae</taxon>
        <taxon>Araneomorphae</taxon>
        <taxon>Entelegynae</taxon>
        <taxon>Araneoidea</taxon>
        <taxon>Nephilidae</taxon>
        <taxon>Trichonephila</taxon>
        <taxon>Trichonephila inaurata</taxon>
    </lineage>
</organism>
<dbReference type="Proteomes" id="UP000886998">
    <property type="component" value="Unassembled WGS sequence"/>
</dbReference>
<feature type="region of interest" description="Disordered" evidence="1">
    <location>
        <begin position="295"/>
        <end position="314"/>
    </location>
</feature>
<evidence type="ECO:0000313" key="3">
    <source>
        <dbReference type="Proteomes" id="UP000886998"/>
    </source>
</evidence>
<evidence type="ECO:0000313" key="2">
    <source>
        <dbReference type="EMBL" id="GFY67554.1"/>
    </source>
</evidence>
<accession>A0A8X6Y9Y9</accession>
<gene>
    <name evidence="2" type="ORF">TNIN_492101</name>
</gene>
<protein>
    <submittedName>
        <fullName evidence="2">Uncharacterized protein</fullName>
    </submittedName>
</protein>
<comment type="caution">
    <text evidence="2">The sequence shown here is derived from an EMBL/GenBank/DDBJ whole genome shotgun (WGS) entry which is preliminary data.</text>
</comment>
<keyword evidence="3" id="KW-1185">Reference proteome</keyword>